<comment type="similarity">
    <text evidence="3 14">Belongs to the HPrK/P family.</text>
</comment>
<feature type="domain" description="HPr kinase/phosphorylase C-terminal" evidence="16">
    <location>
        <begin position="144"/>
        <end position="312"/>
    </location>
</feature>
<reference evidence="17" key="1">
    <citation type="submission" date="2017-02" db="EMBL/GenBank/DDBJ databases">
        <authorList>
            <person name="Regsiter A."/>
            <person name="William W."/>
        </authorList>
    </citation>
    <scope>NUCLEOTIDE SEQUENCE</scope>
    <source>
        <strain evidence="17">Bib</strain>
    </source>
</reference>
<comment type="catalytic activity">
    <reaction evidence="1 14">
        <text>[HPr protein]-L-serine + ATP = [HPr protein]-O-phospho-L-serine + ADP + H(+)</text>
        <dbReference type="Rhea" id="RHEA:46600"/>
        <dbReference type="Rhea" id="RHEA-COMP:11602"/>
        <dbReference type="Rhea" id="RHEA-COMP:11603"/>
        <dbReference type="ChEBI" id="CHEBI:15378"/>
        <dbReference type="ChEBI" id="CHEBI:29999"/>
        <dbReference type="ChEBI" id="CHEBI:30616"/>
        <dbReference type="ChEBI" id="CHEBI:83421"/>
        <dbReference type="ChEBI" id="CHEBI:456216"/>
    </reaction>
</comment>
<evidence type="ECO:0000256" key="2">
    <source>
        <dbReference type="ARBA" id="ARBA00001946"/>
    </source>
</evidence>
<comment type="function">
    <text evidence="14">Catalyzes the ATP- as well as the pyrophosphate-dependent phosphorylation of a specific serine residue in HPr, a phosphocarrier protein of the phosphoenolpyruvate-dependent sugar phosphotransferase system (PTS). HprK/P also catalyzes the pyrophosphate-producing, inorganic phosphate-dependent dephosphorylation (phosphorolysis) of seryl-phosphorylated HPr (P-Ser-HPr).</text>
</comment>
<evidence type="ECO:0000256" key="13">
    <source>
        <dbReference type="ARBA" id="ARBA00047657"/>
    </source>
</evidence>
<protein>
    <recommendedName>
        <fullName evidence="14">HPr kinase/phosphorylase</fullName>
        <shortName evidence="14">HPrK/P</shortName>
        <ecNumber evidence="14">2.7.11.-</ecNumber>
        <ecNumber evidence="14">2.7.4.-</ecNumber>
    </recommendedName>
    <alternativeName>
        <fullName evidence="14">HPr(Ser) kinase/phosphorylase</fullName>
    </alternativeName>
</protein>
<dbReference type="InterPro" id="IPR011104">
    <property type="entry name" value="Hpr_kin/Pase_C"/>
</dbReference>
<dbReference type="InterPro" id="IPR027417">
    <property type="entry name" value="P-loop_NTPase"/>
</dbReference>
<evidence type="ECO:0000256" key="9">
    <source>
        <dbReference type="ARBA" id="ARBA00022777"/>
    </source>
</evidence>
<evidence type="ECO:0000256" key="11">
    <source>
        <dbReference type="ARBA" id="ARBA00022842"/>
    </source>
</evidence>
<comment type="catalytic activity">
    <reaction evidence="13 14">
        <text>[HPr protein]-O-phospho-L-serine + phosphate + H(+) = [HPr protein]-L-serine + diphosphate</text>
        <dbReference type="Rhea" id="RHEA:46604"/>
        <dbReference type="Rhea" id="RHEA-COMP:11602"/>
        <dbReference type="Rhea" id="RHEA-COMP:11603"/>
        <dbReference type="ChEBI" id="CHEBI:15378"/>
        <dbReference type="ChEBI" id="CHEBI:29999"/>
        <dbReference type="ChEBI" id="CHEBI:33019"/>
        <dbReference type="ChEBI" id="CHEBI:43474"/>
        <dbReference type="ChEBI" id="CHEBI:83421"/>
    </reaction>
</comment>
<feature type="active site" description="Proton acceptor; for phosphorylation activity. Proton donor; for dephosphorylation activity" evidence="14">
    <location>
        <position position="190"/>
    </location>
</feature>
<keyword evidence="5 14" id="KW-0723">Serine/threonine-protein kinase</keyword>
<dbReference type="AlphaFoldDB" id="A0A3P3XJ08"/>
<dbReference type="InterPro" id="IPR011126">
    <property type="entry name" value="Hpr_kin/Pase_Hpr_N"/>
</dbReference>
<evidence type="ECO:0000256" key="3">
    <source>
        <dbReference type="ARBA" id="ARBA00006883"/>
    </source>
</evidence>
<dbReference type="FunFam" id="3.40.50.300:FF:000174">
    <property type="entry name" value="HPr kinase/phosphorylase"/>
    <property type="match status" value="1"/>
</dbReference>
<feature type="region of interest" description="Important for the catalytic mechanism of dephosphorylation" evidence="14">
    <location>
        <begin position="278"/>
        <end position="283"/>
    </location>
</feature>
<evidence type="ECO:0000313" key="17">
    <source>
        <dbReference type="EMBL" id="SLM12618.1"/>
    </source>
</evidence>
<accession>A0A3P3XJ08</accession>
<keyword evidence="12 14" id="KW-0511">Multifunctional enzyme</keyword>
<dbReference type="EMBL" id="FWDM01000018">
    <property type="protein sequence ID" value="SLM12618.1"/>
    <property type="molecule type" value="Genomic_DNA"/>
</dbReference>
<dbReference type="PANTHER" id="PTHR30305">
    <property type="entry name" value="PROTEIN YJDM-RELATED"/>
    <property type="match status" value="1"/>
</dbReference>
<dbReference type="Pfam" id="PF02603">
    <property type="entry name" value="Hpr_kinase_N"/>
    <property type="match status" value="1"/>
</dbReference>
<comment type="miscellaneous">
    <text evidence="14">Both phosphorylation and phosphorolysis are carried out by the same active site and suggest a common mechanism for both reactions.</text>
</comment>
<dbReference type="Gene3D" id="3.40.50.300">
    <property type="entry name" value="P-loop containing nucleotide triphosphate hydrolases"/>
    <property type="match status" value="1"/>
</dbReference>
<keyword evidence="10 14" id="KW-0067">ATP-binding</keyword>
<evidence type="ECO:0000259" key="15">
    <source>
        <dbReference type="Pfam" id="PF02603"/>
    </source>
</evidence>
<evidence type="ECO:0000256" key="10">
    <source>
        <dbReference type="ARBA" id="ARBA00022840"/>
    </source>
</evidence>
<feature type="domain" description="HPr(Ser) kinase/phosphorylase N-terminal" evidence="15">
    <location>
        <begin position="18"/>
        <end position="140"/>
    </location>
</feature>
<evidence type="ECO:0000256" key="1">
    <source>
        <dbReference type="ARBA" id="ARBA00001120"/>
    </source>
</evidence>
<dbReference type="GO" id="GO:0005524">
    <property type="term" value="F:ATP binding"/>
    <property type="evidence" value="ECO:0007669"/>
    <property type="project" value="UniProtKB-UniRule"/>
</dbReference>
<feature type="active site" evidence="14">
    <location>
        <position position="257"/>
    </location>
</feature>
<sequence length="332" mass="36999">MKEQEPVNFTVLDMLSLELKEQNDLSLRCVAGRAGLSREITVPDLNRPGLALAGFYDSFAWERLQIFGRGESAYINKIEADGVDEPIYAKLFSYQIPCCIFTNNIQPTAHFAAAADAAGCPVLITTLSSVEFSIRVIRILHDIFAPKIIMHGVLVEVFGIGILLLGESGVGKSETALALIERGHRLVADDVVEIRCLNGTLLMGQGTNKVIGHHMEIRGLGIINITHLFGVGAIRDKKQIQLVIQLEDWDPNKVYDRIGMDELTIDILGVKVPKLEIPVKPGRNIPIIIETAAMNERLKKMGYHSAREFNQNILRWLESESARAMYFSRDDY</sequence>
<comment type="cofactor">
    <cofactor evidence="2 14">
        <name>Mg(2+)</name>
        <dbReference type="ChEBI" id="CHEBI:18420"/>
    </cofactor>
</comment>
<evidence type="ECO:0000256" key="4">
    <source>
        <dbReference type="ARBA" id="ARBA00011643"/>
    </source>
</evidence>
<keyword evidence="6 14" id="KW-0808">Transferase</keyword>
<feature type="region of interest" description="Important for the catalytic mechanism of both phosphorylation and dephosphorylation" evidence="14">
    <location>
        <begin position="215"/>
        <end position="224"/>
    </location>
</feature>
<keyword evidence="9 14" id="KW-0418">Kinase</keyword>
<dbReference type="SUPFAM" id="SSF75138">
    <property type="entry name" value="HprK N-terminal domain-like"/>
    <property type="match status" value="1"/>
</dbReference>
<dbReference type="InterPro" id="IPR003755">
    <property type="entry name" value="HPr(Ser)_kin/Pase"/>
</dbReference>
<dbReference type="GO" id="GO:0004712">
    <property type="term" value="F:protein serine/threonine/tyrosine kinase activity"/>
    <property type="evidence" value="ECO:0007669"/>
    <property type="project" value="UniProtKB-UniRule"/>
</dbReference>
<evidence type="ECO:0000256" key="12">
    <source>
        <dbReference type="ARBA" id="ARBA00023268"/>
    </source>
</evidence>
<dbReference type="EC" id="2.7.11.-" evidence="14"/>
<feature type="active site" evidence="14">
    <location>
        <position position="151"/>
    </location>
</feature>
<evidence type="ECO:0000256" key="5">
    <source>
        <dbReference type="ARBA" id="ARBA00022527"/>
    </source>
</evidence>
<dbReference type="Pfam" id="PF07475">
    <property type="entry name" value="Hpr_kinase_C"/>
    <property type="match status" value="1"/>
</dbReference>
<dbReference type="CDD" id="cd01918">
    <property type="entry name" value="HprK_C"/>
    <property type="match status" value="1"/>
</dbReference>
<dbReference type="GO" id="GO:0004674">
    <property type="term" value="F:protein serine/threonine kinase activity"/>
    <property type="evidence" value="ECO:0007669"/>
    <property type="project" value="UniProtKB-KW"/>
</dbReference>
<dbReference type="GO" id="GO:0000155">
    <property type="term" value="F:phosphorelay sensor kinase activity"/>
    <property type="evidence" value="ECO:0007669"/>
    <property type="project" value="InterPro"/>
</dbReference>
<keyword evidence="7 14" id="KW-0479">Metal-binding</keyword>
<dbReference type="NCBIfam" id="TIGR00679">
    <property type="entry name" value="hpr-ser"/>
    <property type="match status" value="1"/>
</dbReference>
<feature type="binding site" evidence="14">
    <location>
        <position position="216"/>
    </location>
    <ligand>
        <name>Mg(2+)</name>
        <dbReference type="ChEBI" id="CHEBI:18420"/>
    </ligand>
</feature>
<feature type="binding site" evidence="14">
    <location>
        <begin position="166"/>
        <end position="173"/>
    </location>
    <ligand>
        <name>ATP</name>
        <dbReference type="ChEBI" id="CHEBI:30616"/>
    </ligand>
</feature>
<evidence type="ECO:0000256" key="14">
    <source>
        <dbReference type="HAMAP-Rule" id="MF_01249"/>
    </source>
</evidence>
<evidence type="ECO:0000259" key="16">
    <source>
        <dbReference type="Pfam" id="PF07475"/>
    </source>
</evidence>
<comment type="domain">
    <text evidence="14">The Walker A ATP-binding motif also binds Pi and PPi.</text>
</comment>
<dbReference type="GO" id="GO:0000287">
    <property type="term" value="F:magnesium ion binding"/>
    <property type="evidence" value="ECO:0007669"/>
    <property type="project" value="UniProtKB-UniRule"/>
</dbReference>
<dbReference type="GO" id="GO:0006109">
    <property type="term" value="P:regulation of carbohydrate metabolic process"/>
    <property type="evidence" value="ECO:0007669"/>
    <property type="project" value="UniProtKB-UniRule"/>
</dbReference>
<feature type="binding site" evidence="14">
    <location>
        <position position="173"/>
    </location>
    <ligand>
        <name>Mg(2+)</name>
        <dbReference type="ChEBI" id="CHEBI:18420"/>
    </ligand>
</feature>
<comment type="subunit">
    <text evidence="4 14">Homohexamer.</text>
</comment>
<dbReference type="HAMAP" id="MF_01249">
    <property type="entry name" value="HPr_kinase"/>
    <property type="match status" value="1"/>
</dbReference>
<keyword evidence="8 14" id="KW-0547">Nucleotide-binding</keyword>
<name>A0A3P3XJ08_9SPIR</name>
<dbReference type="PANTHER" id="PTHR30305:SF1">
    <property type="entry name" value="HPR KINASE_PHOSPHORYLASE"/>
    <property type="match status" value="1"/>
</dbReference>
<keyword evidence="11 14" id="KW-0460">Magnesium</keyword>
<evidence type="ECO:0000256" key="6">
    <source>
        <dbReference type="ARBA" id="ARBA00022679"/>
    </source>
</evidence>
<dbReference type="InterPro" id="IPR028979">
    <property type="entry name" value="Ser_kin/Pase_Hpr-like_N_sf"/>
</dbReference>
<dbReference type="EC" id="2.7.4.-" evidence="14"/>
<evidence type="ECO:0000256" key="7">
    <source>
        <dbReference type="ARBA" id="ARBA00022723"/>
    </source>
</evidence>
<feature type="active site" evidence="14">
    <location>
        <position position="172"/>
    </location>
</feature>
<organism evidence="17">
    <name type="scientific">uncultured spirochete</name>
    <dbReference type="NCBI Taxonomy" id="156406"/>
    <lineage>
        <taxon>Bacteria</taxon>
        <taxon>Pseudomonadati</taxon>
        <taxon>Spirochaetota</taxon>
        <taxon>Spirochaetia</taxon>
        <taxon>Spirochaetales</taxon>
        <taxon>environmental samples</taxon>
    </lineage>
</organism>
<evidence type="ECO:0000256" key="8">
    <source>
        <dbReference type="ARBA" id="ARBA00022741"/>
    </source>
</evidence>
<proteinExistence type="inferred from homology"/>
<dbReference type="SUPFAM" id="SSF53795">
    <property type="entry name" value="PEP carboxykinase-like"/>
    <property type="match status" value="1"/>
</dbReference>
<gene>
    <name evidence="14 17" type="primary">hprK</name>
    <name evidence="17" type="ORF">SPIROBIBN47_250106</name>
</gene>
<dbReference type="Gene3D" id="3.40.1390.20">
    <property type="entry name" value="HprK N-terminal domain-like"/>
    <property type="match status" value="1"/>
</dbReference>